<dbReference type="GO" id="GO:0070573">
    <property type="term" value="F:metallodipeptidase activity"/>
    <property type="evidence" value="ECO:0007669"/>
    <property type="project" value="InterPro"/>
</dbReference>
<evidence type="ECO:0008006" key="3">
    <source>
        <dbReference type="Google" id="ProtNLM"/>
    </source>
</evidence>
<dbReference type="PROSITE" id="PS51365">
    <property type="entry name" value="RENAL_DIPEPTIDASE_2"/>
    <property type="match status" value="1"/>
</dbReference>
<protein>
    <recommendedName>
        <fullName evidence="3">Membrane dipeptidase</fullName>
    </recommendedName>
</protein>
<dbReference type="KEGG" id="bgv:CAL12_20065"/>
<dbReference type="GO" id="GO:0006508">
    <property type="term" value="P:proteolysis"/>
    <property type="evidence" value="ECO:0007669"/>
    <property type="project" value="InterPro"/>
</dbReference>
<name>A0A1W6YPD7_9BORD</name>
<keyword evidence="2" id="KW-1185">Reference proteome</keyword>
<organism evidence="1 2">
    <name type="scientific">Bordetella genomosp. 8</name>
    <dbReference type="NCBI Taxonomy" id="1416806"/>
    <lineage>
        <taxon>Bacteria</taxon>
        <taxon>Pseudomonadati</taxon>
        <taxon>Pseudomonadota</taxon>
        <taxon>Betaproteobacteria</taxon>
        <taxon>Burkholderiales</taxon>
        <taxon>Alcaligenaceae</taxon>
        <taxon>Bordetella</taxon>
    </lineage>
</organism>
<accession>A0A1W6YPD7</accession>
<dbReference type="EMBL" id="CP021108">
    <property type="protein sequence ID" value="ARP82881.1"/>
    <property type="molecule type" value="Genomic_DNA"/>
</dbReference>
<dbReference type="InterPro" id="IPR008257">
    <property type="entry name" value="Pept_M19"/>
</dbReference>
<dbReference type="InterPro" id="IPR032466">
    <property type="entry name" value="Metal_Hydrolase"/>
</dbReference>
<dbReference type="PANTHER" id="PTHR10443:SF12">
    <property type="entry name" value="DIPEPTIDASE"/>
    <property type="match status" value="1"/>
</dbReference>
<dbReference type="Proteomes" id="UP000194151">
    <property type="component" value="Chromosome"/>
</dbReference>
<dbReference type="PANTHER" id="PTHR10443">
    <property type="entry name" value="MICROSOMAL DIPEPTIDASE"/>
    <property type="match status" value="1"/>
</dbReference>
<gene>
    <name evidence="1" type="ORF">CAL12_20065</name>
</gene>
<evidence type="ECO:0000313" key="1">
    <source>
        <dbReference type="EMBL" id="ARP82881.1"/>
    </source>
</evidence>
<reference evidence="1 2" key="1">
    <citation type="submission" date="2017-05" db="EMBL/GenBank/DDBJ databases">
        <title>Complete and WGS of Bordetella genogroups.</title>
        <authorList>
            <person name="Spilker T."/>
            <person name="LiPuma J."/>
        </authorList>
    </citation>
    <scope>NUCLEOTIDE SEQUENCE [LARGE SCALE GENOMIC DNA]</scope>
    <source>
        <strain evidence="1 2">AU19157</strain>
    </source>
</reference>
<evidence type="ECO:0000313" key="2">
    <source>
        <dbReference type="Proteomes" id="UP000194151"/>
    </source>
</evidence>
<dbReference type="Pfam" id="PF01244">
    <property type="entry name" value="Peptidase_M19"/>
    <property type="match status" value="1"/>
</dbReference>
<proteinExistence type="predicted"/>
<sequence>MATPGWHKRRLPTMNEQVAVSERARAILRDVLVWDAHGGFTPKPDQDLSQLSRWEEVGVDFLSINVGFDIHPWEHTIRVLAAYRHWLARRPERFVMIDGVDDILRARQEGKLAVAFDLEGAVSLAGQVEMLALYHRLGVRQAHFVYNLNNDAGGGCHDVDVGLTDFGRELVRECNRLGILIDLSHVSYSTSMDIIAMSSQPVVFSHSNPKAHTDHPRNITTEQIQAVARQGGLVGVTGVGRFLGDPEASSAAFVRAIDMTVEQIGVGSVAIGLDYTWAPGGPARAPAFWPSQHYTGKFAYLGPHQLPEITELLLRRNYTERDIAAIYGGNYLRIARAVWK</sequence>
<dbReference type="Gene3D" id="3.20.20.140">
    <property type="entry name" value="Metal-dependent hydrolases"/>
    <property type="match status" value="1"/>
</dbReference>
<dbReference type="STRING" id="1416806.CAL12_20065"/>
<dbReference type="SUPFAM" id="SSF51556">
    <property type="entry name" value="Metallo-dependent hydrolases"/>
    <property type="match status" value="1"/>
</dbReference>
<dbReference type="AlphaFoldDB" id="A0A1W6YPD7"/>